<dbReference type="InterPro" id="IPR000192">
    <property type="entry name" value="Aminotrans_V_dom"/>
</dbReference>
<gene>
    <name evidence="3" type="ORF">T235_02560</name>
</gene>
<dbReference type="Proteomes" id="UP000034980">
    <property type="component" value="Unassembled WGS sequence"/>
</dbReference>
<feature type="domain" description="Aminotransferase class V" evidence="2">
    <location>
        <begin position="1"/>
        <end position="136"/>
    </location>
</feature>
<name>W2D3H8_9BACT</name>
<dbReference type="Gene3D" id="3.40.640.10">
    <property type="entry name" value="Type I PLP-dependent aspartate aminotransferase-like (Major domain)"/>
    <property type="match status" value="1"/>
</dbReference>
<proteinExistence type="predicted"/>
<dbReference type="SUPFAM" id="SSF53383">
    <property type="entry name" value="PLP-dependent transferases"/>
    <property type="match status" value="1"/>
</dbReference>
<dbReference type="Pfam" id="PF00266">
    <property type="entry name" value="Aminotran_5"/>
    <property type="match status" value="1"/>
</dbReference>
<feature type="non-terminal residue" evidence="3">
    <location>
        <position position="136"/>
    </location>
</feature>
<feature type="non-terminal residue" evidence="3">
    <location>
        <position position="1"/>
    </location>
</feature>
<dbReference type="InterPro" id="IPR015424">
    <property type="entry name" value="PyrdxlP-dep_Trfase"/>
</dbReference>
<reference evidence="3 4" key="1">
    <citation type="submission" date="2013-11" db="EMBL/GenBank/DDBJ databases">
        <title>Single cell genomics of uncultured Tannerella BU063 (oral taxon 286).</title>
        <authorList>
            <person name="Beall C.J."/>
            <person name="Campbell A.G."/>
            <person name="Griffen A.L."/>
            <person name="Podar M."/>
            <person name="Leys E.J."/>
        </authorList>
    </citation>
    <scope>NUCLEOTIDE SEQUENCE [LARGE SCALE GENOMIC DNA]</scope>
    <source>
        <strain evidence="3">Cell 8/11</strain>
    </source>
</reference>
<dbReference type="PANTHER" id="PTHR43586:SF8">
    <property type="entry name" value="CYSTEINE DESULFURASE 1, CHLOROPLASTIC"/>
    <property type="match status" value="1"/>
</dbReference>
<evidence type="ECO:0000259" key="2">
    <source>
        <dbReference type="Pfam" id="PF00266"/>
    </source>
</evidence>
<organism evidence="3 4">
    <name type="scientific">Tannerella sp. oral taxon BU063 isolate Cell 8/11</name>
    <dbReference type="NCBI Taxonomy" id="1411915"/>
    <lineage>
        <taxon>Bacteria</taxon>
        <taxon>Pseudomonadati</taxon>
        <taxon>Bacteroidota</taxon>
        <taxon>Bacteroidia</taxon>
        <taxon>Bacteroidales</taxon>
        <taxon>Tannerellaceae</taxon>
        <taxon>Tannerella</taxon>
    </lineage>
</organism>
<protein>
    <recommendedName>
        <fullName evidence="2">Aminotransferase class V domain-containing protein</fullName>
    </recommendedName>
</protein>
<dbReference type="PANTHER" id="PTHR43586">
    <property type="entry name" value="CYSTEINE DESULFURASE"/>
    <property type="match status" value="1"/>
</dbReference>
<accession>W2D3H8</accession>
<dbReference type="EMBL" id="AYYF01000490">
    <property type="protein sequence ID" value="ETK13356.1"/>
    <property type="molecule type" value="Genomic_DNA"/>
</dbReference>
<evidence type="ECO:0000313" key="4">
    <source>
        <dbReference type="Proteomes" id="UP000034980"/>
    </source>
</evidence>
<dbReference type="AlphaFoldDB" id="W2D3H8"/>
<evidence type="ECO:0000256" key="1">
    <source>
        <dbReference type="ARBA" id="ARBA00022898"/>
    </source>
</evidence>
<dbReference type="InterPro" id="IPR015421">
    <property type="entry name" value="PyrdxlP-dep_Trfase_major"/>
</dbReference>
<comment type="caution">
    <text evidence="3">The sequence shown here is derived from an EMBL/GenBank/DDBJ whole genome shotgun (WGS) entry which is preliminary data.</text>
</comment>
<sequence>TEAHEAARETVRAFLNAPSSAEIIFTRGTTEAINLVASSYARACMQPGDEVIVTAMEHHSNIVPWQLQGMRLRVIPIDEHGTLDLEALPGLFTDRTRLVAVTHMSNVLGTVNPVAEIARVAHAHGVPILVDGAQAV</sequence>
<evidence type="ECO:0000313" key="3">
    <source>
        <dbReference type="EMBL" id="ETK13356.1"/>
    </source>
</evidence>
<keyword evidence="1" id="KW-0663">Pyridoxal phosphate</keyword>